<evidence type="ECO:0000256" key="9">
    <source>
        <dbReference type="PROSITE-ProRule" id="PRU00108"/>
    </source>
</evidence>
<evidence type="ECO:0000256" key="7">
    <source>
        <dbReference type="ARBA" id="ARBA00023163"/>
    </source>
</evidence>
<accession>A0A667Y6Q2</accession>
<evidence type="ECO:0000256" key="10">
    <source>
        <dbReference type="RuleBase" id="RU000682"/>
    </source>
</evidence>
<dbReference type="FunFam" id="1.10.10.60:FF:000101">
    <property type="entry name" value="NK2 homeobox 8"/>
    <property type="match status" value="1"/>
</dbReference>
<dbReference type="InterPro" id="IPR050394">
    <property type="entry name" value="Homeobox_NK-like"/>
</dbReference>
<organism evidence="13 14">
    <name type="scientific">Myripristis murdjan</name>
    <name type="common">pinecone soldierfish</name>
    <dbReference type="NCBI Taxonomy" id="586833"/>
    <lineage>
        <taxon>Eukaryota</taxon>
        <taxon>Metazoa</taxon>
        <taxon>Chordata</taxon>
        <taxon>Craniata</taxon>
        <taxon>Vertebrata</taxon>
        <taxon>Euteleostomi</taxon>
        <taxon>Actinopterygii</taxon>
        <taxon>Neopterygii</taxon>
        <taxon>Teleostei</taxon>
        <taxon>Neoteleostei</taxon>
        <taxon>Acanthomorphata</taxon>
        <taxon>Holocentriformes</taxon>
        <taxon>Holocentridae</taxon>
        <taxon>Myripristis</taxon>
    </lineage>
</organism>
<feature type="compositionally biased region" description="Polar residues" evidence="11">
    <location>
        <begin position="1"/>
        <end position="10"/>
    </location>
</feature>
<protein>
    <submittedName>
        <fullName evidence="13">NK2 homeobox 2b</fullName>
    </submittedName>
</protein>
<evidence type="ECO:0000313" key="14">
    <source>
        <dbReference type="Proteomes" id="UP000472263"/>
    </source>
</evidence>
<keyword evidence="3" id="KW-0217">Developmental protein</keyword>
<dbReference type="Pfam" id="PF00046">
    <property type="entry name" value="Homeodomain"/>
    <property type="match status" value="1"/>
</dbReference>
<evidence type="ECO:0000256" key="5">
    <source>
        <dbReference type="ARBA" id="ARBA00023125"/>
    </source>
</evidence>
<reference evidence="13" key="2">
    <citation type="submission" date="2025-08" db="UniProtKB">
        <authorList>
            <consortium name="Ensembl"/>
        </authorList>
    </citation>
    <scope>IDENTIFICATION</scope>
</reference>
<dbReference type="PROSITE" id="PS00027">
    <property type="entry name" value="HOMEOBOX_1"/>
    <property type="match status" value="1"/>
</dbReference>
<dbReference type="InParanoid" id="A0A667Y6Q2"/>
<dbReference type="Ensembl" id="ENSMMDT00005023823.1">
    <property type="protein sequence ID" value="ENSMMDP00005023317.1"/>
    <property type="gene ID" value="ENSMMDG00005011246.1"/>
</dbReference>
<dbReference type="AlphaFoldDB" id="A0A667Y6Q2"/>
<dbReference type="InterPro" id="IPR020479">
    <property type="entry name" value="HD_metazoa"/>
</dbReference>
<dbReference type="Gene3D" id="1.10.10.60">
    <property type="entry name" value="Homeodomain-like"/>
    <property type="match status" value="1"/>
</dbReference>
<dbReference type="PROSITE" id="PS50071">
    <property type="entry name" value="HOMEOBOX_2"/>
    <property type="match status" value="1"/>
</dbReference>
<comment type="similarity">
    <text evidence="2">Belongs to the NK-2 homeobox family.</text>
</comment>
<dbReference type="GO" id="GO:0021508">
    <property type="term" value="P:floor plate formation"/>
    <property type="evidence" value="ECO:0007669"/>
    <property type="project" value="Ensembl"/>
</dbReference>
<dbReference type="GO" id="GO:0005634">
    <property type="term" value="C:nucleus"/>
    <property type="evidence" value="ECO:0007669"/>
    <property type="project" value="UniProtKB-SubCell"/>
</dbReference>
<keyword evidence="8 9" id="KW-0539">Nucleus</keyword>
<dbReference type="PANTHER" id="PTHR24340">
    <property type="entry name" value="HOMEOBOX PROTEIN NKX"/>
    <property type="match status" value="1"/>
</dbReference>
<feature type="DNA-binding region" description="Homeobox" evidence="9">
    <location>
        <begin position="123"/>
        <end position="182"/>
    </location>
</feature>
<feature type="compositionally biased region" description="Acidic residues" evidence="11">
    <location>
        <begin position="29"/>
        <end position="43"/>
    </location>
</feature>
<dbReference type="PANTHER" id="PTHR24340:SF24">
    <property type="entry name" value="HOMEOBOX PROTEIN NKX-2.2"/>
    <property type="match status" value="1"/>
</dbReference>
<dbReference type="PRINTS" id="PR00024">
    <property type="entry name" value="HOMEOBOX"/>
</dbReference>
<evidence type="ECO:0000313" key="13">
    <source>
        <dbReference type="Ensembl" id="ENSMMDP00005023317.1"/>
    </source>
</evidence>
<name>A0A667Y6Q2_9TELE</name>
<keyword evidence="5 9" id="KW-0238">DNA-binding</keyword>
<keyword evidence="7" id="KW-0804">Transcription</keyword>
<evidence type="ECO:0000256" key="1">
    <source>
        <dbReference type="ARBA" id="ARBA00004123"/>
    </source>
</evidence>
<feature type="domain" description="Homeobox" evidence="12">
    <location>
        <begin position="121"/>
        <end position="181"/>
    </location>
</feature>
<comment type="subcellular location">
    <subcellularLocation>
        <location evidence="1 9 10">Nucleus</location>
    </subcellularLocation>
</comment>
<proteinExistence type="inferred from homology"/>
<evidence type="ECO:0000256" key="4">
    <source>
        <dbReference type="ARBA" id="ARBA00023015"/>
    </source>
</evidence>
<dbReference type="SUPFAM" id="SSF46689">
    <property type="entry name" value="Homeodomain-like"/>
    <property type="match status" value="1"/>
</dbReference>
<evidence type="ECO:0000256" key="2">
    <source>
        <dbReference type="ARBA" id="ARBA00005661"/>
    </source>
</evidence>
<reference evidence="13" key="3">
    <citation type="submission" date="2025-09" db="UniProtKB">
        <authorList>
            <consortium name="Ensembl"/>
        </authorList>
    </citation>
    <scope>IDENTIFICATION</scope>
</reference>
<dbReference type="Proteomes" id="UP000472263">
    <property type="component" value="Chromosome 24"/>
</dbReference>
<keyword evidence="14" id="KW-1185">Reference proteome</keyword>
<evidence type="ECO:0000256" key="3">
    <source>
        <dbReference type="ARBA" id="ARBA00022473"/>
    </source>
</evidence>
<evidence type="ECO:0000256" key="6">
    <source>
        <dbReference type="ARBA" id="ARBA00023155"/>
    </source>
</evidence>
<dbReference type="GO" id="GO:0000978">
    <property type="term" value="F:RNA polymerase II cis-regulatory region sequence-specific DNA binding"/>
    <property type="evidence" value="ECO:0007669"/>
    <property type="project" value="TreeGrafter"/>
</dbReference>
<reference evidence="13" key="1">
    <citation type="submission" date="2019-06" db="EMBL/GenBank/DDBJ databases">
        <authorList>
            <consortium name="Wellcome Sanger Institute Data Sharing"/>
        </authorList>
    </citation>
    <scope>NUCLEOTIDE SEQUENCE [LARGE SCALE GENOMIC DNA]</scope>
</reference>
<dbReference type="CDD" id="cd00086">
    <property type="entry name" value="homeodomain"/>
    <property type="match status" value="1"/>
</dbReference>
<sequence length="263" mass="29737">MSFGTNTKTGFSVRDILDLPDPIGGSGTEETEDENEEASAETLVENESENVQKLGFNAHLCERSTGSFARWTGSAGNLQFSSLHGLLESRTEAKSPELSTDESQDPDRDPSNDPVAQMNRNRSRKRRVLFSKAQTYELERRFRQQRYLSAPEREHLAGLIRLTPTQVKIWFQNHRYKMKRARAERSLEALQILPVRRVAIPVLVRDGKPCDRIKAQDLEASLSAGMSLPLCAYSPLVHPAYGPEPVPQHPGVQQLVHVYQWSW</sequence>
<dbReference type="GO" id="GO:0000981">
    <property type="term" value="F:DNA-binding transcription factor activity, RNA polymerase II-specific"/>
    <property type="evidence" value="ECO:0007669"/>
    <property type="project" value="InterPro"/>
</dbReference>
<dbReference type="InterPro" id="IPR001356">
    <property type="entry name" value="HD"/>
</dbReference>
<feature type="region of interest" description="Disordered" evidence="11">
    <location>
        <begin position="1"/>
        <end position="43"/>
    </location>
</feature>
<evidence type="ECO:0000256" key="8">
    <source>
        <dbReference type="ARBA" id="ARBA00023242"/>
    </source>
</evidence>
<dbReference type="InterPro" id="IPR009057">
    <property type="entry name" value="Homeodomain-like_sf"/>
</dbReference>
<dbReference type="InterPro" id="IPR017970">
    <property type="entry name" value="Homeobox_CS"/>
</dbReference>
<dbReference type="SMART" id="SM00389">
    <property type="entry name" value="HOX"/>
    <property type="match status" value="1"/>
</dbReference>
<evidence type="ECO:0000259" key="12">
    <source>
        <dbReference type="PROSITE" id="PS50071"/>
    </source>
</evidence>
<dbReference type="GO" id="GO:0021514">
    <property type="term" value="P:ventral spinal cord interneuron differentiation"/>
    <property type="evidence" value="ECO:0007669"/>
    <property type="project" value="Ensembl"/>
</dbReference>
<feature type="region of interest" description="Disordered" evidence="11">
    <location>
        <begin position="90"/>
        <end position="124"/>
    </location>
</feature>
<keyword evidence="4" id="KW-0805">Transcription regulation</keyword>
<evidence type="ECO:0000256" key="11">
    <source>
        <dbReference type="SAM" id="MobiDB-lite"/>
    </source>
</evidence>
<dbReference type="GeneTree" id="ENSGT00940000159727"/>
<keyword evidence="6 9" id="KW-0371">Homeobox</keyword>